<evidence type="ECO:0000313" key="2">
    <source>
        <dbReference type="EnsemblMetazoa" id="CJA25795.1"/>
    </source>
</evidence>
<evidence type="ECO:0000313" key="3">
    <source>
        <dbReference type="Proteomes" id="UP000005237"/>
    </source>
</evidence>
<feature type="region of interest" description="Disordered" evidence="1">
    <location>
        <begin position="1"/>
        <end position="21"/>
    </location>
</feature>
<accession>A0A8R1IDY5</accession>
<dbReference type="EnsemblMetazoa" id="CJA25795.1">
    <property type="protein sequence ID" value="CJA25795.1"/>
    <property type="gene ID" value="WBGene00181367"/>
</dbReference>
<reference evidence="2" key="2">
    <citation type="submission" date="2022-06" db="UniProtKB">
        <authorList>
            <consortium name="EnsemblMetazoa"/>
        </authorList>
    </citation>
    <scope>IDENTIFICATION</scope>
    <source>
        <strain evidence="2">DF5081</strain>
    </source>
</reference>
<sequence length="109" mass="12428">MRRMQQRPKTHLEVGDSSDADNFQSNMRRFNSALALSSMGAQVEEFRDYGPYSYKIHEQIYLAAGPLHPSTAKALSYGQLYLLYGQGGCTVQQQTVGWQYASCVYFIFR</sequence>
<evidence type="ECO:0000256" key="1">
    <source>
        <dbReference type="SAM" id="MobiDB-lite"/>
    </source>
</evidence>
<keyword evidence="3" id="KW-1185">Reference proteome</keyword>
<dbReference type="Proteomes" id="UP000005237">
    <property type="component" value="Unassembled WGS sequence"/>
</dbReference>
<dbReference type="AlphaFoldDB" id="A0A8R1IDY5"/>
<protein>
    <submittedName>
        <fullName evidence="2">Uncharacterized protein</fullName>
    </submittedName>
</protein>
<organism evidence="2 3">
    <name type="scientific">Caenorhabditis japonica</name>
    <dbReference type="NCBI Taxonomy" id="281687"/>
    <lineage>
        <taxon>Eukaryota</taxon>
        <taxon>Metazoa</taxon>
        <taxon>Ecdysozoa</taxon>
        <taxon>Nematoda</taxon>
        <taxon>Chromadorea</taxon>
        <taxon>Rhabditida</taxon>
        <taxon>Rhabditina</taxon>
        <taxon>Rhabditomorpha</taxon>
        <taxon>Rhabditoidea</taxon>
        <taxon>Rhabditidae</taxon>
        <taxon>Peloderinae</taxon>
        <taxon>Caenorhabditis</taxon>
    </lineage>
</organism>
<proteinExistence type="predicted"/>
<name>A0A8R1IDY5_CAEJA</name>
<reference evidence="3" key="1">
    <citation type="submission" date="2010-08" db="EMBL/GenBank/DDBJ databases">
        <authorList>
            <consortium name="Caenorhabditis japonica Sequencing Consortium"/>
            <person name="Wilson R.K."/>
        </authorList>
    </citation>
    <scope>NUCLEOTIDE SEQUENCE [LARGE SCALE GENOMIC DNA]</scope>
    <source>
        <strain evidence="3">DF5081</strain>
    </source>
</reference>